<reference evidence="1 2" key="1">
    <citation type="submission" date="2019-01" db="EMBL/GenBank/DDBJ databases">
        <authorList>
            <person name="Chen W.-M."/>
        </authorList>
    </citation>
    <scope>NUCLEOTIDE SEQUENCE [LARGE SCALE GENOMIC DNA]</scope>
    <source>
        <strain evidence="1 2">KYPY4</strain>
    </source>
</reference>
<dbReference type="OrthoDB" id="5242510at2"/>
<dbReference type="EMBL" id="SACR01000004">
    <property type="protein sequence ID" value="RVU45321.1"/>
    <property type="molecule type" value="Genomic_DNA"/>
</dbReference>
<dbReference type="AlphaFoldDB" id="A0A437RF02"/>
<sequence length="330" mass="35690">MSDRTPVPPRPATGFDFEAGVTAPFRMQPGLRKLQSGAAQLTPLQPGSRHQREKLAVLTAFWAQALGQVEGFDPAPALHVLYAHAAAEHPGAWAWDGATADALWLATAVGPQGEVLQRQQGRFGLGDEVARCLQGLPPAWRQAGLACLAFAEDFAIVDGATGTIPWLAVALPSHWAPEDKLGRHFSEVHAPVADNAVLLKATEGLLKIITGPDRYERFVWNVSDHPRLHAHPARVDPQRWQHTAVAQAWFRSERQTFIPLPAQRQAVFTIHVEVRPLAQALHAPVEAQALHAAVQSMSAPVLAYRSLAGVREPLLAWLAERAAASPTAAA</sequence>
<name>A0A437RF02_9BURK</name>
<keyword evidence="2" id="KW-1185">Reference proteome</keyword>
<gene>
    <name evidence="1" type="ORF">EOE66_14415</name>
</gene>
<dbReference type="InterPro" id="IPR021848">
    <property type="entry name" value="HODM_asu-like"/>
</dbReference>
<proteinExistence type="predicted"/>
<comment type="caution">
    <text evidence="1">The sequence shown here is derived from an EMBL/GenBank/DDBJ whole genome shotgun (WGS) entry which is preliminary data.</text>
</comment>
<evidence type="ECO:0000313" key="2">
    <source>
        <dbReference type="Proteomes" id="UP000285575"/>
    </source>
</evidence>
<evidence type="ECO:0000313" key="1">
    <source>
        <dbReference type="EMBL" id="RVU45321.1"/>
    </source>
</evidence>
<dbReference type="RefSeq" id="WP_128229420.1">
    <property type="nucleotide sequence ID" value="NZ_SACR01000004.1"/>
</dbReference>
<dbReference type="Pfam" id="PF11927">
    <property type="entry name" value="HODM_asu-like"/>
    <property type="match status" value="1"/>
</dbReference>
<accession>A0A437RF02</accession>
<protein>
    <submittedName>
        <fullName evidence="1">DUF3445 domain-containing protein</fullName>
    </submittedName>
</protein>
<dbReference type="Proteomes" id="UP000285575">
    <property type="component" value="Unassembled WGS sequence"/>
</dbReference>
<organism evidence="1 2">
    <name type="scientific">Rubrivivax rivuli</name>
    <dbReference type="NCBI Taxonomy" id="1862385"/>
    <lineage>
        <taxon>Bacteria</taxon>
        <taxon>Pseudomonadati</taxon>
        <taxon>Pseudomonadota</taxon>
        <taxon>Betaproteobacteria</taxon>
        <taxon>Burkholderiales</taxon>
        <taxon>Sphaerotilaceae</taxon>
        <taxon>Rubrivivax</taxon>
    </lineage>
</organism>